<sequence length="130" mass="15490">MQTSDITRLPHADADPTSHHRSDHLHHLRPPPPGPRRGLEDPNDERKERRMISNRESARRSRMRKQRQLRELWSHLLWLRGENQLLCHRLGRLAEGYRRTVAENARLREDAAELRKFLTLEMHCLDSPFP</sequence>
<keyword evidence="2" id="KW-0805">Transcription regulation</keyword>
<feature type="domain" description="BZIP" evidence="7">
    <location>
        <begin position="44"/>
        <end position="107"/>
    </location>
</feature>
<dbReference type="InterPro" id="IPR044521">
    <property type="entry name" value="AtbZIP8/43"/>
</dbReference>
<feature type="region of interest" description="Disordered" evidence="6">
    <location>
        <begin position="1"/>
        <end position="65"/>
    </location>
</feature>
<evidence type="ECO:0000256" key="6">
    <source>
        <dbReference type="SAM" id="MobiDB-lite"/>
    </source>
</evidence>
<proteinExistence type="predicted"/>
<dbReference type="PANTHER" id="PTHR46324:SF3">
    <property type="entry name" value="BASIC LEUCINE ZIPPER 43-RELATED"/>
    <property type="match status" value="1"/>
</dbReference>
<dbReference type="GO" id="GO:0046983">
    <property type="term" value="F:protein dimerization activity"/>
    <property type="evidence" value="ECO:0007669"/>
    <property type="project" value="UniProtKB-ARBA"/>
</dbReference>
<gene>
    <name evidence="8" type="ORF">CCAM_LOCUS21331</name>
</gene>
<evidence type="ECO:0000256" key="5">
    <source>
        <dbReference type="ARBA" id="ARBA00023242"/>
    </source>
</evidence>
<dbReference type="AlphaFoldDB" id="A0A484LT38"/>
<reference evidence="8 9" key="1">
    <citation type="submission" date="2018-04" db="EMBL/GenBank/DDBJ databases">
        <authorList>
            <person name="Vogel A."/>
        </authorList>
    </citation>
    <scope>NUCLEOTIDE SEQUENCE [LARGE SCALE GENOMIC DNA]</scope>
</reference>
<evidence type="ECO:0000256" key="3">
    <source>
        <dbReference type="ARBA" id="ARBA00023125"/>
    </source>
</evidence>
<dbReference type="GO" id="GO:0005634">
    <property type="term" value="C:nucleus"/>
    <property type="evidence" value="ECO:0007669"/>
    <property type="project" value="UniProtKB-SubCell"/>
</dbReference>
<dbReference type="FunFam" id="1.20.5.170:FF:000020">
    <property type="entry name" value="BZIP transcription factor"/>
    <property type="match status" value="1"/>
</dbReference>
<dbReference type="InterPro" id="IPR046347">
    <property type="entry name" value="bZIP_sf"/>
</dbReference>
<dbReference type="GO" id="GO:0003677">
    <property type="term" value="F:DNA binding"/>
    <property type="evidence" value="ECO:0007669"/>
    <property type="project" value="UniProtKB-KW"/>
</dbReference>
<evidence type="ECO:0000256" key="1">
    <source>
        <dbReference type="ARBA" id="ARBA00004123"/>
    </source>
</evidence>
<name>A0A484LT38_9ASTE</name>
<accession>A0A484LT38</accession>
<evidence type="ECO:0000313" key="9">
    <source>
        <dbReference type="Proteomes" id="UP000595140"/>
    </source>
</evidence>
<dbReference type="PROSITE" id="PS00036">
    <property type="entry name" value="BZIP_BASIC"/>
    <property type="match status" value="1"/>
</dbReference>
<keyword evidence="9" id="KW-1185">Reference proteome</keyword>
<dbReference type="InterPro" id="IPR004827">
    <property type="entry name" value="bZIP"/>
</dbReference>
<dbReference type="Gene3D" id="1.20.5.170">
    <property type="match status" value="1"/>
</dbReference>
<feature type="compositionally biased region" description="Basic and acidic residues" evidence="6">
    <location>
        <begin position="8"/>
        <end position="20"/>
    </location>
</feature>
<comment type="subcellular location">
    <subcellularLocation>
        <location evidence="1">Nucleus</location>
    </subcellularLocation>
</comment>
<keyword evidence="4" id="KW-0804">Transcription</keyword>
<dbReference type="GO" id="GO:0003700">
    <property type="term" value="F:DNA-binding transcription factor activity"/>
    <property type="evidence" value="ECO:0007669"/>
    <property type="project" value="InterPro"/>
</dbReference>
<dbReference type="EMBL" id="OOIL02001979">
    <property type="protein sequence ID" value="VFQ79555.1"/>
    <property type="molecule type" value="Genomic_DNA"/>
</dbReference>
<dbReference type="SMART" id="SM00338">
    <property type="entry name" value="BRLZ"/>
    <property type="match status" value="1"/>
</dbReference>
<protein>
    <recommendedName>
        <fullName evidence="7">BZIP domain-containing protein</fullName>
    </recommendedName>
</protein>
<dbReference type="SUPFAM" id="SSF57959">
    <property type="entry name" value="Leucine zipper domain"/>
    <property type="match status" value="1"/>
</dbReference>
<organism evidence="8 9">
    <name type="scientific">Cuscuta campestris</name>
    <dbReference type="NCBI Taxonomy" id="132261"/>
    <lineage>
        <taxon>Eukaryota</taxon>
        <taxon>Viridiplantae</taxon>
        <taxon>Streptophyta</taxon>
        <taxon>Embryophyta</taxon>
        <taxon>Tracheophyta</taxon>
        <taxon>Spermatophyta</taxon>
        <taxon>Magnoliopsida</taxon>
        <taxon>eudicotyledons</taxon>
        <taxon>Gunneridae</taxon>
        <taxon>Pentapetalae</taxon>
        <taxon>asterids</taxon>
        <taxon>lamiids</taxon>
        <taxon>Solanales</taxon>
        <taxon>Convolvulaceae</taxon>
        <taxon>Cuscuteae</taxon>
        <taxon>Cuscuta</taxon>
        <taxon>Cuscuta subgen. Grammica</taxon>
        <taxon>Cuscuta sect. Cleistogrammica</taxon>
    </lineage>
</organism>
<keyword evidence="5" id="KW-0539">Nucleus</keyword>
<dbReference type="Proteomes" id="UP000595140">
    <property type="component" value="Unassembled WGS sequence"/>
</dbReference>
<feature type="compositionally biased region" description="Basic and acidic residues" evidence="6">
    <location>
        <begin position="37"/>
        <end position="59"/>
    </location>
</feature>
<evidence type="ECO:0000256" key="4">
    <source>
        <dbReference type="ARBA" id="ARBA00023163"/>
    </source>
</evidence>
<dbReference type="PANTHER" id="PTHR46324">
    <property type="entry name" value="BASIC LEUCINE ZIPPER 43-RELATED"/>
    <property type="match status" value="1"/>
</dbReference>
<dbReference type="InterPro" id="IPR045314">
    <property type="entry name" value="bZIP_plant_GBF1"/>
</dbReference>
<dbReference type="CDD" id="cd14702">
    <property type="entry name" value="bZIP_plant_GBF1"/>
    <property type="match status" value="1"/>
</dbReference>
<dbReference type="PROSITE" id="PS50217">
    <property type="entry name" value="BZIP"/>
    <property type="match status" value="1"/>
</dbReference>
<evidence type="ECO:0000256" key="2">
    <source>
        <dbReference type="ARBA" id="ARBA00023015"/>
    </source>
</evidence>
<evidence type="ECO:0000259" key="7">
    <source>
        <dbReference type="PROSITE" id="PS50217"/>
    </source>
</evidence>
<evidence type="ECO:0000313" key="8">
    <source>
        <dbReference type="EMBL" id="VFQ79555.1"/>
    </source>
</evidence>
<keyword evidence="3" id="KW-0238">DNA-binding</keyword>
<dbReference type="Pfam" id="PF00170">
    <property type="entry name" value="bZIP_1"/>
    <property type="match status" value="1"/>
</dbReference>